<evidence type="ECO:0000313" key="3">
    <source>
        <dbReference type="Proteomes" id="UP000510821"/>
    </source>
</evidence>
<proteinExistence type="predicted"/>
<accession>A0A7D6BSB6</accession>
<feature type="domain" description="UDP-N-acetylglucosamine 2-epimerase" evidence="1">
    <location>
        <begin position="25"/>
        <end position="308"/>
    </location>
</feature>
<dbReference type="GO" id="GO:0008761">
    <property type="term" value="F:UDP-N-acetylglucosamine 2-epimerase activity"/>
    <property type="evidence" value="ECO:0007669"/>
    <property type="project" value="UniProtKB-EC"/>
</dbReference>
<name>A0A7D6BSB6_FERL1</name>
<keyword evidence="2" id="KW-0413">Isomerase</keyword>
<organism evidence="2 3">
    <name type="scientific">Fermentimicrarchaeum limneticum</name>
    <dbReference type="NCBI Taxonomy" id="2795018"/>
    <lineage>
        <taxon>Archaea</taxon>
        <taxon>Candidatus Micrarchaeota</taxon>
        <taxon>Candidatus Fermentimicrarchaeales</taxon>
        <taxon>Candidatus Fermentimicrarchaeaceae</taxon>
        <taxon>Candidatus Fermentimicrarchaeum</taxon>
    </lineage>
</organism>
<reference evidence="3" key="1">
    <citation type="submission" date="2020-07" db="EMBL/GenBank/DDBJ databases">
        <title>Metabolic diversity and evolutionary history of the archaeal phylum ###Micrarchaeota### uncovered from a freshwater lake metagenome.</title>
        <authorList>
            <person name="Kadnikov V.V."/>
            <person name="Savvichev A.S."/>
            <person name="Mardanov A.V."/>
            <person name="Beletsky A.V."/>
            <person name="Chupakov A.V."/>
            <person name="Kokryatskaya N.M."/>
            <person name="Pimenov N.V."/>
            <person name="Ravin N.V."/>
        </authorList>
    </citation>
    <scope>NUCLEOTIDE SEQUENCE [LARGE SCALE GENOMIC DNA]</scope>
</reference>
<dbReference type="Gene3D" id="3.40.50.2000">
    <property type="entry name" value="Glycogen Phosphorylase B"/>
    <property type="match status" value="2"/>
</dbReference>
<protein>
    <submittedName>
        <fullName evidence="2">UDP-N-acetylglucosamine 2-epimerase</fullName>
        <ecNumber evidence="2">5.1.3.14</ecNumber>
    </submittedName>
</protein>
<dbReference type="AlphaFoldDB" id="A0A7D6BSB6"/>
<dbReference type="EC" id="5.1.3.14" evidence="2"/>
<dbReference type="KEGG" id="flt:Sv326_0006"/>
<dbReference type="InterPro" id="IPR003331">
    <property type="entry name" value="UDP_GlcNAc_Epimerase_2_dom"/>
</dbReference>
<dbReference type="SUPFAM" id="SSF53756">
    <property type="entry name" value="UDP-Glycosyltransferase/glycogen phosphorylase"/>
    <property type="match status" value="1"/>
</dbReference>
<dbReference type="EMBL" id="CP058998">
    <property type="protein sequence ID" value="QLJ52181.1"/>
    <property type="molecule type" value="Genomic_DNA"/>
</dbReference>
<dbReference type="Pfam" id="PF02350">
    <property type="entry name" value="Epimerase_2"/>
    <property type="match status" value="1"/>
</dbReference>
<dbReference type="PANTHER" id="PTHR43174:SF1">
    <property type="entry name" value="UDP-N-ACETYLGLUCOSAMINE 2-EPIMERASE"/>
    <property type="match status" value="1"/>
</dbReference>
<dbReference type="Proteomes" id="UP000510821">
    <property type="component" value="Chromosome"/>
</dbReference>
<dbReference type="InterPro" id="IPR029767">
    <property type="entry name" value="WecB-like"/>
</dbReference>
<sequence>MLHVLIGTKGQLIKMAPVMLEMDKAELKYRFINASQHAGILDEIRSLFGLREYDHVFYGLGRDISRSSELLLWMLVNIAKNGVRSSIFRKRDYVILHGDAPPALLGLIIAKMRGLRVIHVEAGERTHKLFEPFPEEPIRRIVDMGSNHLFALSDQPYSNLKGEGHKGKVWRIRVNTIVDSVRIALKKGGAISPPSGDYVLASIHRFETISNYKRLEKVVRTIDKISEEFKVVFPIHESTRTGLESKHLMMKLKENRNVVLMPLLDYFSFIGHIKKARYVVTDGGGPQQETYLLGKPCLVMREVTEHPEYPNVYVGGFDLRKTNHFIRNYDEYGIPSPLEKFRNYSPSRHIVRIIQEDIGVR</sequence>
<gene>
    <name evidence="2" type="ORF">Sv326_0006</name>
</gene>
<dbReference type="PANTHER" id="PTHR43174">
    <property type="entry name" value="UDP-N-ACETYLGLUCOSAMINE 2-EPIMERASE"/>
    <property type="match status" value="1"/>
</dbReference>
<evidence type="ECO:0000259" key="1">
    <source>
        <dbReference type="Pfam" id="PF02350"/>
    </source>
</evidence>
<evidence type="ECO:0000313" key="2">
    <source>
        <dbReference type="EMBL" id="QLJ52181.1"/>
    </source>
</evidence>